<keyword evidence="1" id="KW-0472">Membrane</keyword>
<gene>
    <name evidence="2" type="ORF">FPZ49_11285</name>
</gene>
<sequence length="163" mass="17676">MMISSKSFVVGENAVTSETENFFEALKEEVMQNPKQAKSLLKNLCTTGTTLASMLMQTNLAMAAPTSPVPTDITDGLKATIITIIVIGVGLSIILLSLSSILKMSPIKNKADEWSVNILKGLAQLLMAPIIVGLIVGLYFLLFGNVAIFQPIEDPIRVFFQHH</sequence>
<dbReference type="AlphaFoldDB" id="A0A559KCU4"/>
<dbReference type="EMBL" id="VNJI01000011">
    <property type="protein sequence ID" value="TVY09947.1"/>
    <property type="molecule type" value="Genomic_DNA"/>
</dbReference>
<dbReference type="Proteomes" id="UP000317036">
    <property type="component" value="Unassembled WGS sequence"/>
</dbReference>
<organism evidence="2 3">
    <name type="scientific">Paenibacillus cremeus</name>
    <dbReference type="NCBI Taxonomy" id="2163881"/>
    <lineage>
        <taxon>Bacteria</taxon>
        <taxon>Bacillati</taxon>
        <taxon>Bacillota</taxon>
        <taxon>Bacilli</taxon>
        <taxon>Bacillales</taxon>
        <taxon>Paenibacillaceae</taxon>
        <taxon>Paenibacillus</taxon>
    </lineage>
</organism>
<reference evidence="2 3" key="1">
    <citation type="submission" date="2019-07" db="EMBL/GenBank/DDBJ databases">
        <authorList>
            <person name="Kim J."/>
        </authorList>
    </citation>
    <scope>NUCLEOTIDE SEQUENCE [LARGE SCALE GENOMIC DNA]</scope>
    <source>
        <strain evidence="2 3">JC52</strain>
    </source>
</reference>
<feature type="transmembrane region" description="Helical" evidence="1">
    <location>
        <begin position="80"/>
        <end position="102"/>
    </location>
</feature>
<evidence type="ECO:0000256" key="1">
    <source>
        <dbReference type="SAM" id="Phobius"/>
    </source>
</evidence>
<evidence type="ECO:0000313" key="3">
    <source>
        <dbReference type="Proteomes" id="UP000317036"/>
    </source>
</evidence>
<evidence type="ECO:0000313" key="2">
    <source>
        <dbReference type="EMBL" id="TVY09947.1"/>
    </source>
</evidence>
<proteinExistence type="predicted"/>
<keyword evidence="1" id="KW-0812">Transmembrane</keyword>
<feature type="transmembrane region" description="Helical" evidence="1">
    <location>
        <begin position="122"/>
        <end position="142"/>
    </location>
</feature>
<comment type="caution">
    <text evidence="2">The sequence shown here is derived from an EMBL/GenBank/DDBJ whole genome shotgun (WGS) entry which is preliminary data.</text>
</comment>
<keyword evidence="1" id="KW-1133">Transmembrane helix</keyword>
<protein>
    <submittedName>
        <fullName evidence="2">Uncharacterized protein</fullName>
    </submittedName>
</protein>
<keyword evidence="3" id="KW-1185">Reference proteome</keyword>
<name>A0A559KCU4_9BACL</name>
<accession>A0A559KCU4</accession>